<gene>
    <name evidence="2" type="ORF">C3L50_00855</name>
</gene>
<sequence>MFELYKKRDLSANFSDTTTFFKTFGKHYFKNYFVINGIFLMILVVLIYFISKVYMELIFSGITNMQNNPNYLMAYFNNNMALIVGGFIATLLLIVILSMLNISFPVIYLKLYEKTGNTDFSTQEIISGLKVNVGKMILFFLGCLFIIMPIAFIVLGLLFLLCFILIGIPLLIIVGFAFMSWITLSYYEYILKNVGFFTALSRGFGLVKQQFWTTVGTTFLMMMLTQIIQGFITMIPYVISMIWMFVSTQDIQAQTSKADIFSTMGILVAVIMVFSVLLSYVFNNFILINQGLIYYSLQEENENNSTKSQIDLIGTDFE</sequence>
<reference evidence="2 3" key="1">
    <citation type="submission" date="2018-01" db="EMBL/GenBank/DDBJ databases">
        <authorList>
            <person name="Gaut B.S."/>
            <person name="Morton B.R."/>
            <person name="Clegg M.T."/>
            <person name="Duvall M.R."/>
        </authorList>
    </citation>
    <scope>NUCLEOTIDE SEQUENCE [LARGE SCALE GENOMIC DNA]</scope>
    <source>
        <strain evidence="2 3">HR-AY</strain>
    </source>
</reference>
<evidence type="ECO:0000313" key="3">
    <source>
        <dbReference type="Proteomes" id="UP000237310"/>
    </source>
</evidence>
<evidence type="ECO:0008006" key="4">
    <source>
        <dbReference type="Google" id="ProtNLM"/>
    </source>
</evidence>
<feature type="transmembrane region" description="Helical" evidence="1">
    <location>
        <begin position="32"/>
        <end position="50"/>
    </location>
</feature>
<dbReference type="OrthoDB" id="1149172at2"/>
<dbReference type="RefSeq" id="WP_103804096.1">
    <property type="nucleotide sequence ID" value="NZ_PQVG01000001.1"/>
</dbReference>
<organism evidence="2 3">
    <name type="scientific">Flavobacterium alvei</name>
    <dbReference type="NCBI Taxonomy" id="2080416"/>
    <lineage>
        <taxon>Bacteria</taxon>
        <taxon>Pseudomonadati</taxon>
        <taxon>Bacteroidota</taxon>
        <taxon>Flavobacteriia</taxon>
        <taxon>Flavobacteriales</taxon>
        <taxon>Flavobacteriaceae</taxon>
        <taxon>Flavobacterium</taxon>
    </lineage>
</organism>
<feature type="transmembrane region" description="Helical" evidence="1">
    <location>
        <begin position="133"/>
        <end position="152"/>
    </location>
</feature>
<dbReference type="Proteomes" id="UP000237310">
    <property type="component" value="Unassembled WGS sequence"/>
</dbReference>
<proteinExistence type="predicted"/>
<name>A0A2S5AFN8_9FLAO</name>
<feature type="transmembrane region" description="Helical" evidence="1">
    <location>
        <begin position="227"/>
        <end position="246"/>
    </location>
</feature>
<dbReference type="AlphaFoldDB" id="A0A2S5AFN8"/>
<comment type="caution">
    <text evidence="2">The sequence shown here is derived from an EMBL/GenBank/DDBJ whole genome shotgun (WGS) entry which is preliminary data.</text>
</comment>
<dbReference type="EMBL" id="PQVG01000001">
    <property type="protein sequence ID" value="POY41109.1"/>
    <property type="molecule type" value="Genomic_DNA"/>
</dbReference>
<keyword evidence="1" id="KW-0812">Transmembrane</keyword>
<feature type="transmembrane region" description="Helical" evidence="1">
    <location>
        <begin position="258"/>
        <end position="282"/>
    </location>
</feature>
<evidence type="ECO:0000256" key="1">
    <source>
        <dbReference type="SAM" id="Phobius"/>
    </source>
</evidence>
<accession>A0A2S5AFN8</accession>
<keyword evidence="1" id="KW-1133">Transmembrane helix</keyword>
<keyword evidence="1" id="KW-0472">Membrane</keyword>
<protein>
    <recommendedName>
        <fullName evidence="4">Glycerophosphoryl diester phosphodiesterase membrane domain-containing protein</fullName>
    </recommendedName>
</protein>
<evidence type="ECO:0000313" key="2">
    <source>
        <dbReference type="EMBL" id="POY41109.1"/>
    </source>
</evidence>
<feature type="transmembrane region" description="Helical" evidence="1">
    <location>
        <begin position="80"/>
        <end position="112"/>
    </location>
</feature>
<keyword evidence="3" id="KW-1185">Reference proteome</keyword>
<feature type="transmembrane region" description="Helical" evidence="1">
    <location>
        <begin position="158"/>
        <end position="182"/>
    </location>
</feature>